<dbReference type="InterPro" id="IPR045920">
    <property type="entry name" value="DUF6339"/>
</dbReference>
<proteinExistence type="predicted"/>
<dbReference type="EMBL" id="JBBJUP010000015">
    <property type="protein sequence ID" value="MEJ8280885.1"/>
    <property type="molecule type" value="Genomic_DNA"/>
</dbReference>
<name>A0ABU8TAA1_9PSEU</name>
<organism evidence="1 2">
    <name type="scientific">Pseudonocardia spirodelae</name>
    <dbReference type="NCBI Taxonomy" id="3133431"/>
    <lineage>
        <taxon>Bacteria</taxon>
        <taxon>Bacillati</taxon>
        <taxon>Actinomycetota</taxon>
        <taxon>Actinomycetes</taxon>
        <taxon>Pseudonocardiales</taxon>
        <taxon>Pseudonocardiaceae</taxon>
        <taxon>Pseudonocardia</taxon>
    </lineage>
</organism>
<accession>A0ABU8TAA1</accession>
<comment type="caution">
    <text evidence="1">The sequence shown here is derived from an EMBL/GenBank/DDBJ whole genome shotgun (WGS) entry which is preliminary data.</text>
</comment>
<evidence type="ECO:0000313" key="2">
    <source>
        <dbReference type="Proteomes" id="UP001364211"/>
    </source>
</evidence>
<reference evidence="1 2" key="1">
    <citation type="submission" date="2024-03" db="EMBL/GenBank/DDBJ databases">
        <title>Draft genome sequence of Pseudonocardia sp. DW16-2.</title>
        <authorList>
            <person name="Duangmal K."/>
        </authorList>
    </citation>
    <scope>NUCLEOTIDE SEQUENCE [LARGE SCALE GENOMIC DNA]</scope>
    <source>
        <strain evidence="1 2">DW16-2</strain>
    </source>
</reference>
<dbReference type="Pfam" id="PF19866">
    <property type="entry name" value="DUF6339"/>
    <property type="match status" value="1"/>
</dbReference>
<protein>
    <submittedName>
        <fullName evidence="1">DUF6339 family protein</fullName>
    </submittedName>
</protein>
<evidence type="ECO:0000313" key="1">
    <source>
        <dbReference type="EMBL" id="MEJ8280885.1"/>
    </source>
</evidence>
<keyword evidence="2" id="KW-1185">Reference proteome</keyword>
<gene>
    <name evidence="1" type="ORF">WJX68_18225</name>
</gene>
<dbReference type="RefSeq" id="WP_340292538.1">
    <property type="nucleotide sequence ID" value="NZ_JBBJUP010000015.1"/>
</dbReference>
<dbReference type="Proteomes" id="UP001364211">
    <property type="component" value="Unassembled WGS sequence"/>
</dbReference>
<sequence length="260" mass="30167">MSILYPRLLDRAARDLHYRYTSLPVDDLREYHAFRHPSAVFAATGGRRVPVDHLDDLRRRIVKIAEENGYPSGGRRRDHSEFDREIAELLHQRCGLVAAEAAVRPIWAFMALVVLPDVSYWRYPDPPPDRVLATDITRHVWGRLWWRAHLLALHEDSADRYRLLDTFGEADFDQIYARRALLGGSRKLVRAIAETWPTVDRGGFQSRVVLRDLLKRLLRLAAVVEFDTLDDLELYEQIRTEARRSVLELRREAGGEPARP</sequence>